<evidence type="ECO:0000259" key="3">
    <source>
        <dbReference type="Pfam" id="PF12572"/>
    </source>
</evidence>
<dbReference type="InterPro" id="IPR046331">
    <property type="entry name" value="GPAM1-like"/>
</dbReference>
<comment type="caution">
    <text evidence="4">The sequence shown here is derived from an EMBL/GenBank/DDBJ whole genome shotgun (WGS) entry which is preliminary data.</text>
</comment>
<feature type="compositionally biased region" description="Basic and acidic residues" evidence="2">
    <location>
        <begin position="46"/>
        <end position="69"/>
    </location>
</feature>
<feature type="compositionally biased region" description="Low complexity" evidence="2">
    <location>
        <begin position="277"/>
        <end position="286"/>
    </location>
</feature>
<evidence type="ECO:0000256" key="2">
    <source>
        <dbReference type="SAM" id="MobiDB-lite"/>
    </source>
</evidence>
<keyword evidence="1" id="KW-0175">Coiled coil</keyword>
<feature type="compositionally biased region" description="Basic and acidic residues" evidence="2">
    <location>
        <begin position="108"/>
        <end position="122"/>
    </location>
</feature>
<sequence length="687" mass="79029">MISDESSSDSETGRFKCHTKKKDDQHALKKDSDFKSSNRSIRGVRSRNDRVQRDYERRKDERQRYERRSRERHRSSRYSPISRRKHSTDRNLGNSRRTPELRHKRSSPSRDHRSRDNRSCSRDKKKHSRSLSQKKIETSKNTIDLRNSLGDTTLSFKPAENETRKRRSASSDCKIKMSQVHIPEPILKKDSPIHILEEVESDKSEGIQPASYYNMIPIVKDKSEASSVTDSSDDEKLRAKLLNLEKELRKTRKKKHKKKHKKKSSKIKAKEKDKDTSTSVEVSSTTDIQEKKDDNTNFSQLDVEVSSTQAKSNKKDTSEEGEISSDDSNKNQLNIEPSDLRHKLKRSVQTVARSVSPDLREKLKAKQDVCGPALPPHLEKKFKRSISSDIEEVEGPVLPPHLMVERNIGPSIPTEMRKVLADADHTVIKNESSDEEGGIGPIPVDSIDITSEAQLQLEERALSMKIKQLEGHTLQNTDIKTREKWMLELPEAKAKYLGLEARTFRAKEGPDLSDRSCWTDTPEQRAQKEAGLPPEGDSSINLEQEAKAKHIAERDAEYEKAVKKHKKKHKREESLLDMHQKKLKKKKKKAIGISVMSRRRHTSNIGRSTRSAKIMLFSTGRESSEKREARLTRIEKEEKEDGKAERRPFNRETDLQVNRFDEAQKKAIIKKAQNLDSRFSSGEAKYL</sequence>
<dbReference type="Proteomes" id="UP000299102">
    <property type="component" value="Unassembled WGS sequence"/>
</dbReference>
<evidence type="ECO:0000313" key="4">
    <source>
        <dbReference type="EMBL" id="GBP22910.1"/>
    </source>
</evidence>
<evidence type="ECO:0000313" key="5">
    <source>
        <dbReference type="Proteomes" id="UP000299102"/>
    </source>
</evidence>
<evidence type="ECO:0000256" key="1">
    <source>
        <dbReference type="SAM" id="Coils"/>
    </source>
</evidence>
<dbReference type="PANTHER" id="PTHR46370:SF1">
    <property type="entry name" value="GPALPP MOTIFS-CONTAINING PROTEIN 1"/>
    <property type="match status" value="1"/>
</dbReference>
<dbReference type="OrthoDB" id="341477at2759"/>
<feature type="region of interest" description="Disordered" evidence="2">
    <location>
        <begin position="223"/>
        <end position="372"/>
    </location>
</feature>
<gene>
    <name evidence="4" type="primary">Gpalpp1</name>
    <name evidence="4" type="ORF">EVAR_95310_1</name>
</gene>
<organism evidence="4 5">
    <name type="scientific">Eumeta variegata</name>
    <name type="common">Bagworm moth</name>
    <name type="synonym">Eumeta japonica</name>
    <dbReference type="NCBI Taxonomy" id="151549"/>
    <lineage>
        <taxon>Eukaryota</taxon>
        <taxon>Metazoa</taxon>
        <taxon>Ecdysozoa</taxon>
        <taxon>Arthropoda</taxon>
        <taxon>Hexapoda</taxon>
        <taxon>Insecta</taxon>
        <taxon>Pterygota</taxon>
        <taxon>Neoptera</taxon>
        <taxon>Endopterygota</taxon>
        <taxon>Lepidoptera</taxon>
        <taxon>Glossata</taxon>
        <taxon>Ditrysia</taxon>
        <taxon>Tineoidea</taxon>
        <taxon>Psychidae</taxon>
        <taxon>Oiketicinae</taxon>
        <taxon>Eumeta</taxon>
    </lineage>
</organism>
<feature type="region of interest" description="Disordered" evidence="2">
    <location>
        <begin position="618"/>
        <end position="660"/>
    </location>
</feature>
<protein>
    <submittedName>
        <fullName evidence="4">GPALPP motifs-containing protein 1</fullName>
    </submittedName>
</protein>
<name>A0A4C1U9X8_EUMVA</name>
<feature type="compositionally biased region" description="Polar residues" evidence="2">
    <location>
        <begin position="139"/>
        <end position="155"/>
    </location>
</feature>
<feature type="compositionally biased region" description="Polar residues" evidence="2">
    <location>
        <begin position="296"/>
        <end position="311"/>
    </location>
</feature>
<dbReference type="PANTHER" id="PTHR46370">
    <property type="entry name" value="GPALPP MOTIFS-CONTAINING PROTEIN 1"/>
    <property type="match status" value="1"/>
</dbReference>
<feature type="domain" description="DUF3752" evidence="3">
    <location>
        <begin position="499"/>
        <end position="680"/>
    </location>
</feature>
<dbReference type="InterPro" id="IPR022226">
    <property type="entry name" value="DUF3752"/>
</dbReference>
<accession>A0A4C1U9X8</accession>
<feature type="compositionally biased region" description="Basic and acidic residues" evidence="2">
    <location>
        <begin position="21"/>
        <end position="36"/>
    </location>
</feature>
<reference evidence="4 5" key="1">
    <citation type="journal article" date="2019" name="Commun. Biol.">
        <title>The bagworm genome reveals a unique fibroin gene that provides high tensile strength.</title>
        <authorList>
            <person name="Kono N."/>
            <person name="Nakamura H."/>
            <person name="Ohtoshi R."/>
            <person name="Tomita M."/>
            <person name="Numata K."/>
            <person name="Arakawa K."/>
        </authorList>
    </citation>
    <scope>NUCLEOTIDE SEQUENCE [LARGE SCALE GENOMIC DNA]</scope>
</reference>
<dbReference type="AlphaFoldDB" id="A0A4C1U9X8"/>
<feature type="compositionally biased region" description="Basic residues" evidence="2">
    <location>
        <begin position="70"/>
        <end position="87"/>
    </location>
</feature>
<feature type="region of interest" description="Disordered" evidence="2">
    <location>
        <begin position="1"/>
        <end position="177"/>
    </location>
</feature>
<dbReference type="EMBL" id="BGZK01000145">
    <property type="protein sequence ID" value="GBP22910.1"/>
    <property type="molecule type" value="Genomic_DNA"/>
</dbReference>
<feature type="compositionally biased region" description="Basic and acidic residues" evidence="2">
    <location>
        <begin position="358"/>
        <end position="367"/>
    </location>
</feature>
<keyword evidence="5" id="KW-1185">Reference proteome</keyword>
<feature type="compositionally biased region" description="Basic and acidic residues" evidence="2">
    <location>
        <begin position="622"/>
        <end position="660"/>
    </location>
</feature>
<feature type="coiled-coil region" evidence="1">
    <location>
        <begin position="562"/>
        <end position="589"/>
    </location>
</feature>
<proteinExistence type="predicted"/>
<feature type="region of interest" description="Disordered" evidence="2">
    <location>
        <begin position="509"/>
        <end position="539"/>
    </location>
</feature>
<dbReference type="Pfam" id="PF12572">
    <property type="entry name" value="DUF3752"/>
    <property type="match status" value="1"/>
</dbReference>
<feature type="compositionally biased region" description="Basic and acidic residues" evidence="2">
    <location>
        <begin position="234"/>
        <end position="248"/>
    </location>
</feature>
<feature type="compositionally biased region" description="Basic residues" evidence="2">
    <location>
        <begin position="249"/>
        <end position="267"/>
    </location>
</feature>